<dbReference type="GO" id="GO:0016787">
    <property type="term" value="F:hydrolase activity"/>
    <property type="evidence" value="ECO:0007669"/>
    <property type="project" value="UniProtKB-KW"/>
</dbReference>
<evidence type="ECO:0000313" key="5">
    <source>
        <dbReference type="Proteomes" id="UP001432190"/>
    </source>
</evidence>
<organism evidence="4 5">
    <name type="scientific">Micromonospora globbae</name>
    <dbReference type="NCBI Taxonomy" id="1894969"/>
    <lineage>
        <taxon>Bacteria</taxon>
        <taxon>Bacillati</taxon>
        <taxon>Actinomycetota</taxon>
        <taxon>Actinomycetes</taxon>
        <taxon>Micromonosporales</taxon>
        <taxon>Micromonosporaceae</taxon>
        <taxon>Micromonospora</taxon>
    </lineage>
</organism>
<dbReference type="SUPFAM" id="SSF53474">
    <property type="entry name" value="alpha/beta-Hydrolases"/>
    <property type="match status" value="1"/>
</dbReference>
<dbReference type="InterPro" id="IPR050261">
    <property type="entry name" value="FrsA_esterase"/>
</dbReference>
<keyword evidence="5" id="KW-1185">Reference proteome</keyword>
<name>A0ABZ1S1G7_9ACTN</name>
<accession>A0ABZ1S1G7</accession>
<dbReference type="EMBL" id="CP108084">
    <property type="protein sequence ID" value="WUP48296.1"/>
    <property type="molecule type" value="Genomic_DNA"/>
</dbReference>
<evidence type="ECO:0000256" key="1">
    <source>
        <dbReference type="ARBA" id="ARBA00008645"/>
    </source>
</evidence>
<reference evidence="4" key="1">
    <citation type="submission" date="2022-10" db="EMBL/GenBank/DDBJ databases">
        <title>The complete genomes of actinobacterial strains from the NBC collection.</title>
        <authorList>
            <person name="Joergensen T.S."/>
            <person name="Alvarez Arevalo M."/>
            <person name="Sterndorff E.B."/>
            <person name="Faurdal D."/>
            <person name="Vuksanovic O."/>
            <person name="Mourched A.-S."/>
            <person name="Charusanti P."/>
            <person name="Shaw S."/>
            <person name="Blin K."/>
            <person name="Weber T."/>
        </authorList>
    </citation>
    <scope>NUCLEOTIDE SEQUENCE</scope>
    <source>
        <strain evidence="4">NBC_00256</strain>
    </source>
</reference>
<feature type="domain" description="Dienelactone hydrolase" evidence="3">
    <location>
        <begin position="87"/>
        <end position="210"/>
    </location>
</feature>
<dbReference type="Pfam" id="PF01738">
    <property type="entry name" value="DLH"/>
    <property type="match status" value="1"/>
</dbReference>
<dbReference type="PANTHER" id="PTHR22946">
    <property type="entry name" value="DIENELACTONE HYDROLASE DOMAIN-CONTAINING PROTEIN-RELATED"/>
    <property type="match status" value="1"/>
</dbReference>
<keyword evidence="2 4" id="KW-0378">Hydrolase</keyword>
<evidence type="ECO:0000259" key="3">
    <source>
        <dbReference type="Pfam" id="PF01738"/>
    </source>
</evidence>
<dbReference type="InterPro" id="IPR002925">
    <property type="entry name" value="Dienelactn_hydro"/>
</dbReference>
<gene>
    <name evidence="4" type="ORF">OG994_22180</name>
</gene>
<comment type="similarity">
    <text evidence="1">Belongs to the AB hydrolase superfamily.</text>
</comment>
<dbReference type="PANTHER" id="PTHR22946:SF9">
    <property type="entry name" value="POLYKETIDE TRANSFERASE AF380"/>
    <property type="match status" value="1"/>
</dbReference>
<sequence length="217" mass="22548">MDVRTSEVTIPVGQAELPADLVLPADPAGVVLFAHGSGSSRHSPRNTAVARALNDRSLGTVLVDLLTPAEDAVDARTAELRFDIRLLAERLAAIVDWLTTEPGTRGLPIGLFGASTGAAAALVSAAARPEQVRAVVSRGGRPDLAGPALDSVQVPTLLLVGGLDDQVLELNEQARAALPGLVELEVVPGATHLFEEPGTLERVADAAADWFATHLAR</sequence>
<proteinExistence type="inferred from homology"/>
<evidence type="ECO:0000256" key="2">
    <source>
        <dbReference type="ARBA" id="ARBA00022801"/>
    </source>
</evidence>
<dbReference type="InterPro" id="IPR029058">
    <property type="entry name" value="AB_hydrolase_fold"/>
</dbReference>
<dbReference type="Gene3D" id="3.40.50.1820">
    <property type="entry name" value="alpha/beta hydrolase"/>
    <property type="match status" value="1"/>
</dbReference>
<dbReference type="Proteomes" id="UP001432190">
    <property type="component" value="Chromosome"/>
</dbReference>
<protein>
    <submittedName>
        <fullName evidence="4">Dienelactone hydrolase family protein</fullName>
    </submittedName>
</protein>
<evidence type="ECO:0000313" key="4">
    <source>
        <dbReference type="EMBL" id="WUP48296.1"/>
    </source>
</evidence>
<dbReference type="RefSeq" id="WP_328850855.1">
    <property type="nucleotide sequence ID" value="NZ_CP108084.1"/>
</dbReference>